<keyword evidence="3" id="KW-1185">Reference proteome</keyword>
<dbReference type="AlphaFoldDB" id="M5ENM1"/>
<gene>
    <name evidence="2" type="ORF">MESS2_1650026</name>
</gene>
<organism evidence="2 3">
    <name type="scientific">Mesorhizobium metallidurans STM 2683</name>
    <dbReference type="NCBI Taxonomy" id="1297569"/>
    <lineage>
        <taxon>Bacteria</taxon>
        <taxon>Pseudomonadati</taxon>
        <taxon>Pseudomonadota</taxon>
        <taxon>Alphaproteobacteria</taxon>
        <taxon>Hyphomicrobiales</taxon>
        <taxon>Phyllobacteriaceae</taxon>
        <taxon>Mesorhizobium</taxon>
    </lineage>
</organism>
<evidence type="ECO:0000313" key="3">
    <source>
        <dbReference type="Proteomes" id="UP000012062"/>
    </source>
</evidence>
<protein>
    <submittedName>
        <fullName evidence="2">Uncharacterized protein</fullName>
    </submittedName>
</protein>
<proteinExistence type="predicted"/>
<reference evidence="2 3" key="1">
    <citation type="submission" date="2013-02" db="EMBL/GenBank/DDBJ databases">
        <authorList>
            <person name="Genoscope - CEA"/>
        </authorList>
    </citation>
    <scope>NUCLEOTIDE SEQUENCE [LARGE SCALE GENOMIC DNA]</scope>
    <source>
        <strain evidence="2 3">STM 2683</strain>
    </source>
</reference>
<name>M5ENM1_9HYPH</name>
<dbReference type="Proteomes" id="UP000012062">
    <property type="component" value="Unassembled WGS sequence"/>
</dbReference>
<comment type="caution">
    <text evidence="2">The sequence shown here is derived from an EMBL/GenBank/DDBJ whole genome shotgun (WGS) entry which is preliminary data.</text>
</comment>
<feature type="region of interest" description="Disordered" evidence="1">
    <location>
        <begin position="87"/>
        <end position="115"/>
    </location>
</feature>
<dbReference type="EMBL" id="CAUM01000074">
    <property type="protein sequence ID" value="CCV05743.1"/>
    <property type="molecule type" value="Genomic_DNA"/>
</dbReference>
<sequence length="115" mass="12539">MLIIPIIGIMRIATWPVRCSAERGADLSGAVWAGAPDRFEGTISQRVKETWEKAQHPLRLPKLSVSSLRVIGQLNADGLLGTDAQSWIPRRAGGSRHSSVSGRKRRPSEPYSAVP</sequence>
<accession>M5ENM1</accession>
<evidence type="ECO:0000313" key="2">
    <source>
        <dbReference type="EMBL" id="CCV05743.1"/>
    </source>
</evidence>
<evidence type="ECO:0000256" key="1">
    <source>
        <dbReference type="SAM" id="MobiDB-lite"/>
    </source>
</evidence>